<dbReference type="Proteomes" id="UP000185680">
    <property type="component" value="Chromosome"/>
</dbReference>
<evidence type="ECO:0000256" key="4">
    <source>
        <dbReference type="ARBA" id="ARBA00022729"/>
    </source>
</evidence>
<feature type="domain" description="Cytochrome c" evidence="10">
    <location>
        <begin position="222"/>
        <end position="379"/>
    </location>
</feature>
<evidence type="ECO:0000313" key="14">
    <source>
        <dbReference type="Proteomes" id="UP000185680"/>
    </source>
</evidence>
<dbReference type="GO" id="GO:0004130">
    <property type="term" value="F:cytochrome-c peroxidase activity"/>
    <property type="evidence" value="ECO:0007669"/>
    <property type="project" value="TreeGrafter"/>
</dbReference>
<sequence length="380" mass="40918">MGVAGVAFVAFAAGSGSGVTKPPEALLDFTPAELAQIAAHGPWPPEPRPDASNRVLNQTRAQAWGASLFFDVRLSAGQQLACASCHQPHRAFQDGLTTAVGRTAGQRNTPGLLDVAQWRWLGWDGAHDSLWSASLTPLLSDGEMQQTVPALAQRVRSTPELAAGYREAFQKALPVDDATLVVDLGKALAAYQASLVSERTPFDDFRDALSRGDAASAASYPLAAQRGLRLFLGEGRCTVCHAGPSFTNGEFGDVGIPFFVPGGVDAGRYKGLEKLLASPYNRLGGFNDAGVQDPRAVSTRHVTLQPRHFGEFRVPSLRQLTHTAPYMHNGSLARLDDVVMHYSELPVERLHTDGERILRPLELSDQQAADLTAYLRSLSR</sequence>
<evidence type="ECO:0000256" key="8">
    <source>
        <dbReference type="PIRSR" id="PIRSR000294-1"/>
    </source>
</evidence>
<evidence type="ECO:0000259" key="10">
    <source>
        <dbReference type="PROSITE" id="PS51007"/>
    </source>
</evidence>
<feature type="binding site" description="axial binding residue" evidence="9">
    <location>
        <position position="241"/>
    </location>
    <ligand>
        <name>heme c</name>
        <dbReference type="ChEBI" id="CHEBI:61717"/>
        <label>2</label>
    </ligand>
    <ligandPart>
        <name>Fe</name>
        <dbReference type="ChEBI" id="CHEBI:18248"/>
    </ligandPart>
</feature>
<reference evidence="11 14" key="2">
    <citation type="submission" date="2016-10" db="EMBL/GenBank/DDBJ databases">
        <title>Hydorgenophaga sp. LPB0072 isolated from gastropod.</title>
        <authorList>
            <person name="Kim E."/>
            <person name="Yi H."/>
        </authorList>
    </citation>
    <scope>NUCLEOTIDE SEQUENCE [LARGE SCALE GENOMIC DNA]</scope>
    <source>
        <strain evidence="11 14">LPB0072</strain>
    </source>
</reference>
<dbReference type="PROSITE" id="PS51007">
    <property type="entry name" value="CYTC"/>
    <property type="match status" value="2"/>
</dbReference>
<dbReference type="PANTHER" id="PTHR30600">
    <property type="entry name" value="CYTOCHROME C PEROXIDASE-RELATED"/>
    <property type="match status" value="1"/>
</dbReference>
<evidence type="ECO:0000313" key="13">
    <source>
        <dbReference type="Proteomes" id="UP000185657"/>
    </source>
</evidence>
<dbReference type="Proteomes" id="UP000185657">
    <property type="component" value="Unassembled WGS sequence"/>
</dbReference>
<dbReference type="GO" id="GO:0009055">
    <property type="term" value="F:electron transfer activity"/>
    <property type="evidence" value="ECO:0007669"/>
    <property type="project" value="InterPro"/>
</dbReference>
<evidence type="ECO:0000256" key="5">
    <source>
        <dbReference type="ARBA" id="ARBA00022764"/>
    </source>
</evidence>
<dbReference type="InterPro" id="IPR004852">
    <property type="entry name" value="Di-haem_cyt_c_peroxidsae"/>
</dbReference>
<keyword evidence="5" id="KW-0574">Periplasm</keyword>
<keyword evidence="6" id="KW-0560">Oxidoreductase</keyword>
<comment type="PTM">
    <text evidence="8">Binds 2 heme groups per subunit.</text>
</comment>
<feature type="binding site" description="covalent" evidence="8">
    <location>
        <position position="237"/>
    </location>
    <ligand>
        <name>heme c</name>
        <dbReference type="ChEBI" id="CHEBI:61717"/>
        <label>2</label>
    </ligand>
</feature>
<dbReference type="InterPro" id="IPR026259">
    <property type="entry name" value="MauG/Cytc_peroxidase"/>
</dbReference>
<keyword evidence="13" id="KW-1185">Reference proteome</keyword>
<evidence type="ECO:0000313" key="11">
    <source>
        <dbReference type="EMBL" id="AOW14391.1"/>
    </source>
</evidence>
<dbReference type="InterPro" id="IPR051395">
    <property type="entry name" value="Cytochrome_c_Peroxidase/MauG"/>
</dbReference>
<dbReference type="AlphaFoldDB" id="A0A167ITY2"/>
<dbReference type="EMBL" id="LVWD01000003">
    <property type="protein sequence ID" value="OAD43584.1"/>
    <property type="molecule type" value="Genomic_DNA"/>
</dbReference>
<feature type="binding site" description="covalent" evidence="8">
    <location>
        <position position="240"/>
    </location>
    <ligand>
        <name>heme c</name>
        <dbReference type="ChEBI" id="CHEBI:61717"/>
        <label>2</label>
    </ligand>
</feature>
<dbReference type="EMBL" id="CP017476">
    <property type="protein sequence ID" value="AOW14391.1"/>
    <property type="molecule type" value="Genomic_DNA"/>
</dbReference>
<keyword evidence="4" id="KW-0732">Signal</keyword>
<accession>A0A167ITY2</accession>
<keyword evidence="2 8" id="KW-0349">Heme</keyword>
<evidence type="ECO:0000313" key="12">
    <source>
        <dbReference type="EMBL" id="OAD43584.1"/>
    </source>
</evidence>
<dbReference type="Gene3D" id="1.10.760.10">
    <property type="entry name" value="Cytochrome c-like domain"/>
    <property type="match status" value="2"/>
</dbReference>
<gene>
    <name evidence="11" type="ORF">LPB072_17675</name>
    <name evidence="12" type="ORF">LPB72_03360</name>
</gene>
<evidence type="ECO:0000256" key="3">
    <source>
        <dbReference type="ARBA" id="ARBA00022723"/>
    </source>
</evidence>
<dbReference type="KEGG" id="hyl:LPB072_17675"/>
<organism evidence="11 14">
    <name type="scientific">Hydrogenophaga crassostreae</name>
    <dbReference type="NCBI Taxonomy" id="1763535"/>
    <lineage>
        <taxon>Bacteria</taxon>
        <taxon>Pseudomonadati</taxon>
        <taxon>Pseudomonadota</taxon>
        <taxon>Betaproteobacteria</taxon>
        <taxon>Burkholderiales</taxon>
        <taxon>Comamonadaceae</taxon>
        <taxon>Hydrogenophaga</taxon>
    </lineage>
</organism>
<feature type="binding site" description="axial binding residue" evidence="9">
    <location>
        <position position="86"/>
    </location>
    <ligand>
        <name>heme c</name>
        <dbReference type="ChEBI" id="CHEBI:61717"/>
        <label>1</label>
    </ligand>
    <ligandPart>
        <name>Fe</name>
        <dbReference type="ChEBI" id="CHEBI:18248"/>
    </ligandPart>
</feature>
<dbReference type="GO" id="GO:0042597">
    <property type="term" value="C:periplasmic space"/>
    <property type="evidence" value="ECO:0007669"/>
    <property type="project" value="UniProtKB-SubCell"/>
</dbReference>
<evidence type="ECO:0000256" key="7">
    <source>
        <dbReference type="ARBA" id="ARBA00023004"/>
    </source>
</evidence>
<dbReference type="PIRSF" id="PIRSF000294">
    <property type="entry name" value="Cytochrome-c_peroxidase"/>
    <property type="match status" value="1"/>
</dbReference>
<dbReference type="Pfam" id="PF03150">
    <property type="entry name" value="CCP_MauG"/>
    <property type="match status" value="1"/>
</dbReference>
<dbReference type="GO" id="GO:0020037">
    <property type="term" value="F:heme binding"/>
    <property type="evidence" value="ECO:0007669"/>
    <property type="project" value="InterPro"/>
</dbReference>
<comment type="subcellular location">
    <subcellularLocation>
        <location evidence="1">Periplasm</location>
    </subcellularLocation>
</comment>
<dbReference type="SUPFAM" id="SSF46626">
    <property type="entry name" value="Cytochrome c"/>
    <property type="match status" value="2"/>
</dbReference>
<feature type="domain" description="Cytochrome c" evidence="10">
    <location>
        <begin position="60"/>
        <end position="189"/>
    </location>
</feature>
<dbReference type="InterPro" id="IPR036909">
    <property type="entry name" value="Cyt_c-like_dom_sf"/>
</dbReference>
<reference evidence="12 13" key="1">
    <citation type="submission" date="2016-02" db="EMBL/GenBank/DDBJ databases">
        <title>Draft genome sequence of Hydrogenophaga sp. LPB0072.</title>
        <authorList>
            <person name="Shin S.-K."/>
            <person name="Yi H."/>
        </authorList>
    </citation>
    <scope>NUCLEOTIDE SEQUENCE [LARGE SCALE GENOMIC DNA]</scope>
    <source>
        <strain evidence="12 13">LPB0072</strain>
    </source>
</reference>
<proteinExistence type="predicted"/>
<keyword evidence="7 9" id="KW-0408">Iron</keyword>
<evidence type="ECO:0000256" key="9">
    <source>
        <dbReference type="PIRSR" id="PIRSR000294-2"/>
    </source>
</evidence>
<comment type="cofactor">
    <cofactor evidence="8">
        <name>heme</name>
        <dbReference type="ChEBI" id="CHEBI:30413"/>
    </cofactor>
    <text evidence="8">Binds 2 heme groups.</text>
</comment>
<protein>
    <recommendedName>
        <fullName evidence="10">Cytochrome c domain-containing protein</fullName>
    </recommendedName>
</protein>
<dbReference type="GO" id="GO:0046872">
    <property type="term" value="F:metal ion binding"/>
    <property type="evidence" value="ECO:0007669"/>
    <property type="project" value="UniProtKB-KW"/>
</dbReference>
<evidence type="ECO:0000256" key="6">
    <source>
        <dbReference type="ARBA" id="ARBA00023002"/>
    </source>
</evidence>
<dbReference type="STRING" id="1763535.LPB072_17675"/>
<evidence type="ECO:0000256" key="1">
    <source>
        <dbReference type="ARBA" id="ARBA00004418"/>
    </source>
</evidence>
<dbReference type="InterPro" id="IPR009056">
    <property type="entry name" value="Cyt_c-like_dom"/>
</dbReference>
<keyword evidence="3 9" id="KW-0479">Metal-binding</keyword>
<name>A0A167ITY2_9BURK</name>
<evidence type="ECO:0000256" key="2">
    <source>
        <dbReference type="ARBA" id="ARBA00022617"/>
    </source>
</evidence>
<feature type="binding site" description="covalent" evidence="8">
    <location>
        <position position="82"/>
    </location>
    <ligand>
        <name>heme c</name>
        <dbReference type="ChEBI" id="CHEBI:61717"/>
        <label>1</label>
    </ligand>
</feature>
<feature type="binding site" description="covalent" evidence="8">
    <location>
        <position position="85"/>
    </location>
    <ligand>
        <name>heme c</name>
        <dbReference type="ChEBI" id="CHEBI:61717"/>
        <label>1</label>
    </ligand>
</feature>